<comment type="caution">
    <text evidence="12">The sequence shown here is derived from an EMBL/GenBank/DDBJ whole genome shotgun (WGS) entry which is preliminary data.</text>
</comment>
<evidence type="ECO:0000313" key="12">
    <source>
        <dbReference type="EMBL" id="CAE7219537.1"/>
    </source>
</evidence>
<keyword evidence="9 10" id="KW-0472">Membrane</keyword>
<evidence type="ECO:0000256" key="10">
    <source>
        <dbReference type="SAM" id="Phobius"/>
    </source>
</evidence>
<dbReference type="SUPFAM" id="SSF47661">
    <property type="entry name" value="t-snare proteins"/>
    <property type="match status" value="1"/>
</dbReference>
<organism evidence="12 13">
    <name type="scientific">Symbiodinium necroappetens</name>
    <dbReference type="NCBI Taxonomy" id="1628268"/>
    <lineage>
        <taxon>Eukaryota</taxon>
        <taxon>Sar</taxon>
        <taxon>Alveolata</taxon>
        <taxon>Dinophyceae</taxon>
        <taxon>Suessiales</taxon>
        <taxon>Symbiodiniaceae</taxon>
        <taxon>Symbiodinium</taxon>
    </lineage>
</organism>
<dbReference type="GO" id="GO:0000149">
    <property type="term" value="F:SNARE binding"/>
    <property type="evidence" value="ECO:0007669"/>
    <property type="project" value="TreeGrafter"/>
</dbReference>
<evidence type="ECO:0000256" key="5">
    <source>
        <dbReference type="ARBA" id="ARBA00022927"/>
    </source>
</evidence>
<evidence type="ECO:0000259" key="11">
    <source>
        <dbReference type="PROSITE" id="PS50192"/>
    </source>
</evidence>
<dbReference type="GO" id="GO:0048278">
    <property type="term" value="P:vesicle docking"/>
    <property type="evidence" value="ECO:0007669"/>
    <property type="project" value="TreeGrafter"/>
</dbReference>
<keyword evidence="7" id="KW-0333">Golgi apparatus</keyword>
<name>A0A812K8I1_9DINO</name>
<evidence type="ECO:0000256" key="7">
    <source>
        <dbReference type="ARBA" id="ARBA00023034"/>
    </source>
</evidence>
<dbReference type="Gene3D" id="1.20.5.110">
    <property type="match status" value="1"/>
</dbReference>
<keyword evidence="3" id="KW-0813">Transport</keyword>
<evidence type="ECO:0000256" key="3">
    <source>
        <dbReference type="ARBA" id="ARBA00022448"/>
    </source>
</evidence>
<comment type="similarity">
    <text evidence="2">Belongs to the syntaxin family.</text>
</comment>
<evidence type="ECO:0000256" key="6">
    <source>
        <dbReference type="ARBA" id="ARBA00022989"/>
    </source>
</evidence>
<dbReference type="PROSITE" id="PS00914">
    <property type="entry name" value="SYNTAXIN"/>
    <property type="match status" value="1"/>
</dbReference>
<keyword evidence="13" id="KW-1185">Reference proteome</keyword>
<evidence type="ECO:0000256" key="9">
    <source>
        <dbReference type="ARBA" id="ARBA00023136"/>
    </source>
</evidence>
<reference evidence="12" key="1">
    <citation type="submission" date="2021-02" db="EMBL/GenBank/DDBJ databases">
        <authorList>
            <person name="Dougan E. K."/>
            <person name="Rhodes N."/>
            <person name="Thang M."/>
            <person name="Chan C."/>
        </authorList>
    </citation>
    <scope>NUCLEOTIDE SEQUENCE</scope>
</reference>
<sequence length="302" mass="34403">MKAINGKSPITRNLTPVFTRHRDRRAARKLGGGLHGDVDRLLDVEGGRKEVSLEMAPLPPQWVEAAEQAREDIKTIKDKMVQLEKAQSKRLIRVFSDDKTPDREVERISNEVSNLVKRCENSIHQVKTRGTALASEKDRELRQNMQRNLATQLQQLSQHFRQSQKDYLNDIRNRQKGGLIDDVAKGSMPDADIGFTDGQLQDLQEMEQSATVRNEEINKIAASITDLHTIFKELAVLVIDQGSILDRIDYNIEQVVHQSAEANKQLRKAEESQKSNRAMNCIYFLVIVNLVLIILLILKARH</sequence>
<feature type="transmembrane region" description="Helical" evidence="10">
    <location>
        <begin position="282"/>
        <end position="298"/>
    </location>
</feature>
<comment type="subcellular location">
    <subcellularLocation>
        <location evidence="1">Golgi apparatus membrane</location>
        <topology evidence="1">Single-pass type IV membrane protein</topology>
    </subcellularLocation>
</comment>
<protein>
    <submittedName>
        <fullName evidence="12">SYP42 protein</fullName>
    </submittedName>
</protein>
<feature type="domain" description="T-SNARE coiled-coil homology" evidence="11">
    <location>
        <begin position="207"/>
        <end position="269"/>
    </location>
</feature>
<accession>A0A812K8I1</accession>
<evidence type="ECO:0000256" key="8">
    <source>
        <dbReference type="ARBA" id="ARBA00023054"/>
    </source>
</evidence>
<keyword evidence="4 10" id="KW-0812">Transmembrane</keyword>
<dbReference type="Gene3D" id="1.20.58.70">
    <property type="match status" value="1"/>
</dbReference>
<gene>
    <name evidence="12" type="primary">SYP42</name>
    <name evidence="12" type="ORF">SNEC2469_LOCUS2725</name>
</gene>
<dbReference type="Pfam" id="PF05739">
    <property type="entry name" value="SNARE"/>
    <property type="match status" value="1"/>
</dbReference>
<dbReference type="EMBL" id="CAJNJA010007050">
    <property type="protein sequence ID" value="CAE7219537.1"/>
    <property type="molecule type" value="Genomic_DNA"/>
</dbReference>
<dbReference type="CDD" id="cd15845">
    <property type="entry name" value="SNARE_syntaxin16"/>
    <property type="match status" value="1"/>
</dbReference>
<dbReference type="InterPro" id="IPR045242">
    <property type="entry name" value="Syntaxin"/>
</dbReference>
<dbReference type="PANTHER" id="PTHR19957:SF83">
    <property type="entry name" value="SYNTAXIN-16"/>
    <property type="match status" value="1"/>
</dbReference>
<dbReference type="OrthoDB" id="10251371at2759"/>
<dbReference type="GO" id="GO:0006886">
    <property type="term" value="P:intracellular protein transport"/>
    <property type="evidence" value="ECO:0007669"/>
    <property type="project" value="InterPro"/>
</dbReference>
<evidence type="ECO:0000256" key="1">
    <source>
        <dbReference type="ARBA" id="ARBA00004409"/>
    </source>
</evidence>
<dbReference type="InterPro" id="IPR010989">
    <property type="entry name" value="SNARE"/>
</dbReference>
<keyword evidence="8" id="KW-0175">Coiled coil</keyword>
<keyword evidence="5" id="KW-0653">Protein transport</keyword>
<dbReference type="PANTHER" id="PTHR19957">
    <property type="entry name" value="SYNTAXIN"/>
    <property type="match status" value="1"/>
</dbReference>
<dbReference type="AlphaFoldDB" id="A0A812K8I1"/>
<dbReference type="GO" id="GO:0031201">
    <property type="term" value="C:SNARE complex"/>
    <property type="evidence" value="ECO:0007669"/>
    <property type="project" value="TreeGrafter"/>
</dbReference>
<dbReference type="InterPro" id="IPR000727">
    <property type="entry name" value="T_SNARE_dom"/>
</dbReference>
<dbReference type="GO" id="GO:0005484">
    <property type="term" value="F:SNAP receptor activity"/>
    <property type="evidence" value="ECO:0007669"/>
    <property type="project" value="InterPro"/>
</dbReference>
<evidence type="ECO:0000256" key="4">
    <source>
        <dbReference type="ARBA" id="ARBA00022692"/>
    </source>
</evidence>
<dbReference type="PROSITE" id="PS50192">
    <property type="entry name" value="T_SNARE"/>
    <property type="match status" value="1"/>
</dbReference>
<proteinExistence type="inferred from homology"/>
<evidence type="ECO:0000313" key="13">
    <source>
        <dbReference type="Proteomes" id="UP000601435"/>
    </source>
</evidence>
<dbReference type="Proteomes" id="UP000601435">
    <property type="component" value="Unassembled WGS sequence"/>
</dbReference>
<dbReference type="GO" id="GO:0006906">
    <property type="term" value="P:vesicle fusion"/>
    <property type="evidence" value="ECO:0007669"/>
    <property type="project" value="TreeGrafter"/>
</dbReference>
<dbReference type="GO" id="GO:0000139">
    <property type="term" value="C:Golgi membrane"/>
    <property type="evidence" value="ECO:0007669"/>
    <property type="project" value="UniProtKB-SubCell"/>
</dbReference>
<dbReference type="InterPro" id="IPR006012">
    <property type="entry name" value="Syntaxin/epimorphin_CS"/>
</dbReference>
<keyword evidence="6 10" id="KW-1133">Transmembrane helix</keyword>
<dbReference type="SMART" id="SM00397">
    <property type="entry name" value="t_SNARE"/>
    <property type="match status" value="1"/>
</dbReference>
<evidence type="ECO:0000256" key="2">
    <source>
        <dbReference type="ARBA" id="ARBA00009063"/>
    </source>
</evidence>